<keyword evidence="1" id="KW-0472">Membrane</keyword>
<dbReference type="Proteomes" id="UP000294568">
    <property type="component" value="Segment"/>
</dbReference>
<organism evidence="2 3">
    <name type="scientific">Shigella phage Buco</name>
    <dbReference type="NCBI Taxonomy" id="2530183"/>
    <lineage>
        <taxon>Viruses</taxon>
        <taxon>Duplodnaviria</taxon>
        <taxon>Heunggongvirae</taxon>
        <taxon>Uroviricota</taxon>
        <taxon>Caudoviricetes</taxon>
        <taxon>Autographivirales</taxon>
        <taxon>Autoscriptoviridae</taxon>
        <taxon>Slopekvirinae</taxon>
        <taxon>Bucovirus</taxon>
        <taxon>Bucovirus buco</taxon>
    </lineage>
</organism>
<dbReference type="PROSITE" id="PS51257">
    <property type="entry name" value="PROKAR_LIPOPROTEIN"/>
    <property type="match status" value="1"/>
</dbReference>
<protein>
    <submittedName>
        <fullName evidence="2">Putative spanin</fullName>
    </submittedName>
</protein>
<keyword evidence="1" id="KW-1133">Transmembrane helix</keyword>
<sequence>MRRWVAGLVLALSMALTGCSATSALTGLVGSKPDLSVQAGAENTKQTVGLNNKVDTSTTTKTDFKDSTVGTVDTSSKKQMQSISTGTITAQELRVINNDSNSIIAAGFIGALIPMVLIILFVLIRKFRGKRESAE</sequence>
<name>A0A482JKU5_9CAUD</name>
<reference evidence="2 3" key="1">
    <citation type="submission" date="2019-02" db="EMBL/GenBank/DDBJ databases">
        <title>A cornucopia of Shigella phages from the Cornhusker state.</title>
        <authorList>
            <person name="Doore S.M."/>
            <person name="Schrad J.R."/>
            <person name="Perrett H.R."/>
            <person name="Dover J.A."/>
            <person name="Schrad K.P."/>
            <person name="Dean W.F."/>
            <person name="Parent K.N."/>
        </authorList>
    </citation>
    <scope>NUCLEOTIDE SEQUENCE [LARGE SCALE GENOMIC DNA]</scope>
</reference>
<accession>A0A482JKU5</accession>
<feature type="transmembrane region" description="Helical" evidence="1">
    <location>
        <begin position="103"/>
        <end position="124"/>
    </location>
</feature>
<evidence type="ECO:0000256" key="1">
    <source>
        <dbReference type="SAM" id="Phobius"/>
    </source>
</evidence>
<evidence type="ECO:0000313" key="2">
    <source>
        <dbReference type="EMBL" id="QBP32949.1"/>
    </source>
</evidence>
<keyword evidence="1" id="KW-0812">Transmembrane</keyword>
<gene>
    <name evidence="2" type="ORF">HRP29_gp49</name>
</gene>
<dbReference type="EMBL" id="MK562503">
    <property type="protein sequence ID" value="QBP32949.1"/>
    <property type="molecule type" value="Genomic_DNA"/>
</dbReference>
<proteinExistence type="predicted"/>
<keyword evidence="3" id="KW-1185">Reference proteome</keyword>
<evidence type="ECO:0000313" key="3">
    <source>
        <dbReference type="Proteomes" id="UP000294568"/>
    </source>
</evidence>